<name>A0A2U0HX11_9FLAO</name>
<sequence length="141" mass="16260">MLLNVSYNNKQIIRKIDAEVGKPFSLKERFKMRGIGSSKLIITETSVQIHNLLILDNNRNQCNIEMRPKGIIVGFRSLLESYALVIPYYKLSLYKGKADEYSIYRDNYFIKVEAKDKATHRFMNKILTAKAKATPSRLGDI</sequence>
<accession>A0A2U0HX11</accession>
<protein>
    <submittedName>
        <fullName evidence="1">Uncharacterized protein</fullName>
    </submittedName>
</protein>
<reference evidence="1 2" key="1">
    <citation type="submission" date="2018-04" db="EMBL/GenBank/DDBJ databases">
        <title>Marixanthomonas spongiae HN-E44 sp. nov., isolated from a marine sponge.</title>
        <authorList>
            <person name="Luo L."/>
            <person name="Zhuang L."/>
        </authorList>
    </citation>
    <scope>NUCLEOTIDE SEQUENCE [LARGE SCALE GENOMIC DNA]</scope>
    <source>
        <strain evidence="1 2">HN-E44</strain>
    </source>
</reference>
<organism evidence="1 2">
    <name type="scientific">Marixanthomonas spongiae</name>
    <dbReference type="NCBI Taxonomy" id="2174845"/>
    <lineage>
        <taxon>Bacteria</taxon>
        <taxon>Pseudomonadati</taxon>
        <taxon>Bacteroidota</taxon>
        <taxon>Flavobacteriia</taxon>
        <taxon>Flavobacteriales</taxon>
        <taxon>Flavobacteriaceae</taxon>
        <taxon>Marixanthomonas</taxon>
    </lineage>
</organism>
<dbReference type="AlphaFoldDB" id="A0A2U0HX11"/>
<gene>
    <name evidence="1" type="ORF">DDV96_13590</name>
</gene>
<comment type="caution">
    <text evidence="1">The sequence shown here is derived from an EMBL/GenBank/DDBJ whole genome shotgun (WGS) entry which is preliminary data.</text>
</comment>
<proteinExistence type="predicted"/>
<dbReference type="OrthoDB" id="1436588at2"/>
<evidence type="ECO:0000313" key="2">
    <source>
        <dbReference type="Proteomes" id="UP000245962"/>
    </source>
</evidence>
<keyword evidence="2" id="KW-1185">Reference proteome</keyword>
<dbReference type="EMBL" id="QEHR01000009">
    <property type="protein sequence ID" value="PVW13394.1"/>
    <property type="molecule type" value="Genomic_DNA"/>
</dbReference>
<dbReference type="Proteomes" id="UP000245962">
    <property type="component" value="Unassembled WGS sequence"/>
</dbReference>
<dbReference type="RefSeq" id="WP_116695312.1">
    <property type="nucleotide sequence ID" value="NZ_QEHR01000009.1"/>
</dbReference>
<evidence type="ECO:0000313" key="1">
    <source>
        <dbReference type="EMBL" id="PVW13394.1"/>
    </source>
</evidence>